<dbReference type="Proteomes" id="UP000190774">
    <property type="component" value="Unassembled WGS sequence"/>
</dbReference>
<proteinExistence type="predicted"/>
<sequence>MSTIKAIQWFKQTFYKELTESVKDTPFSADQLCAIAYQETGYIWAGIRESHSHDEIFKLCTGDTIDAPGRSAFPKTRKDLESWTGGTQMFQVARQALVDVGSVRKEFANIAKKYPSKFCHGFGIFQYDIQFFKKDPQWFLQRKWTSFAECRAHVIKELKEALKRQGWQSKTVLTDTEKVHVCIAYNRGKSDLAKGFRQGHYNKEEKRYYGEYIHEYLTIAKNIPAPSPANPVPAPSPHVILPPPTSVEPSGNLYQVDVSAGSSLNVRRTPEIPQLKPESNIVVKLPGSHVVKHLGGKKSADFWEIETSLNGAYIRGFASPKYLKSAPSLEIEVLQPASEEPKTGVIAAHLTPKQGTVIARVNIAGAYSLNEKNMPVRAGDTAQKRCSELANIITWLNSENSAHKRYWPRDGLTFCNIYAHDYCGRAGVYLPRVWWTGPALIRLAKGETVEPAYGKTVDEVRANDLFRWLRDFGPLFGWRQTGTLTKLQEAANLGAVGLIVARRVQEGRSGHIVAVVPETDVQRAKRNTEGNVTHPLQSQAGARNFRYSTSTTNWWLGSQFAESAFWIHA</sequence>
<dbReference type="Gene3D" id="3.90.1720.10">
    <property type="entry name" value="endopeptidase domain like (from Nostoc punctiforme)"/>
    <property type="match status" value="1"/>
</dbReference>
<keyword evidence="2" id="KW-1185">Reference proteome</keyword>
<dbReference type="STRING" id="48467.SAMN02745166_01028"/>
<dbReference type="RefSeq" id="WP_078812239.1">
    <property type="nucleotide sequence ID" value="NZ_FUYE01000003.1"/>
</dbReference>
<name>A0A1T4X4S7_9BACT</name>
<dbReference type="AlphaFoldDB" id="A0A1T4X4S7"/>
<accession>A0A1T4X4S7</accession>
<dbReference type="OrthoDB" id="674161at2"/>
<evidence type="ECO:0000313" key="2">
    <source>
        <dbReference type="Proteomes" id="UP000190774"/>
    </source>
</evidence>
<evidence type="ECO:0008006" key="3">
    <source>
        <dbReference type="Google" id="ProtNLM"/>
    </source>
</evidence>
<gene>
    <name evidence="1" type="ORF">SAMN02745166_01028</name>
</gene>
<reference evidence="2" key="1">
    <citation type="submission" date="2017-02" db="EMBL/GenBank/DDBJ databases">
        <authorList>
            <person name="Varghese N."/>
            <person name="Submissions S."/>
        </authorList>
    </citation>
    <scope>NUCLEOTIDE SEQUENCE [LARGE SCALE GENOMIC DNA]</scope>
    <source>
        <strain evidence="2">ATCC 700200</strain>
    </source>
</reference>
<evidence type="ECO:0000313" key="1">
    <source>
        <dbReference type="EMBL" id="SKA84546.1"/>
    </source>
</evidence>
<dbReference type="EMBL" id="FUYE01000003">
    <property type="protein sequence ID" value="SKA84546.1"/>
    <property type="molecule type" value="Genomic_DNA"/>
</dbReference>
<protein>
    <recommendedName>
        <fullName evidence="3">SH3 domain-containing protein</fullName>
    </recommendedName>
</protein>
<organism evidence="1 2">
    <name type="scientific">Prosthecobacter debontii</name>
    <dbReference type="NCBI Taxonomy" id="48467"/>
    <lineage>
        <taxon>Bacteria</taxon>
        <taxon>Pseudomonadati</taxon>
        <taxon>Verrucomicrobiota</taxon>
        <taxon>Verrucomicrobiia</taxon>
        <taxon>Verrucomicrobiales</taxon>
        <taxon>Verrucomicrobiaceae</taxon>
        <taxon>Prosthecobacter</taxon>
    </lineage>
</organism>